<dbReference type="InterPro" id="IPR036890">
    <property type="entry name" value="HATPase_C_sf"/>
</dbReference>
<comment type="function">
    <text evidence="15">Member of the two-component regulatory system HssS/HssR involved in intracellular heme homeostasis and tempering of staphylococcal virulence. HssS functions as a heme sensor histidine kinase which is autophosphorylated at a histidine residue and transfers its phosphate group to an aspartate residue of HssR. HssR/HssS activates the expression of hrtAB, an efflux pump, in response to extracellular heme, hemin, hemoglobin or blood.</text>
</comment>
<dbReference type="Gene3D" id="6.10.340.10">
    <property type="match status" value="1"/>
</dbReference>
<dbReference type="CDD" id="cd00082">
    <property type="entry name" value="HisKA"/>
    <property type="match status" value="1"/>
</dbReference>
<dbReference type="SUPFAM" id="SSF55874">
    <property type="entry name" value="ATPase domain of HSP90 chaperone/DNA topoisomerase II/histidine kinase"/>
    <property type="match status" value="1"/>
</dbReference>
<dbReference type="FunFam" id="3.30.565.10:FF:000006">
    <property type="entry name" value="Sensor histidine kinase WalK"/>
    <property type="match status" value="1"/>
</dbReference>
<evidence type="ECO:0000256" key="14">
    <source>
        <dbReference type="ARBA" id="ARBA00023136"/>
    </source>
</evidence>
<evidence type="ECO:0000256" key="11">
    <source>
        <dbReference type="ARBA" id="ARBA00022989"/>
    </source>
</evidence>
<evidence type="ECO:0000256" key="6">
    <source>
        <dbReference type="ARBA" id="ARBA00022679"/>
    </source>
</evidence>
<evidence type="ECO:0000256" key="3">
    <source>
        <dbReference type="ARBA" id="ARBA00012438"/>
    </source>
</evidence>
<dbReference type="CDD" id="cd06225">
    <property type="entry name" value="HAMP"/>
    <property type="match status" value="1"/>
</dbReference>
<dbReference type="RefSeq" id="WP_092093957.1">
    <property type="nucleotide sequence ID" value="NZ_FNAR01000002.1"/>
</dbReference>
<keyword evidence="4" id="KW-1003">Cell membrane</keyword>
<evidence type="ECO:0000256" key="15">
    <source>
        <dbReference type="ARBA" id="ARBA00037219"/>
    </source>
</evidence>
<keyword evidence="11 17" id="KW-1133">Transmembrane helix</keyword>
<proteinExistence type="predicted"/>
<reference evidence="20 21" key="1">
    <citation type="submission" date="2016-10" db="EMBL/GenBank/DDBJ databases">
        <authorList>
            <person name="de Groot N.N."/>
        </authorList>
    </citation>
    <scope>NUCLEOTIDE SEQUENCE [LARGE SCALE GENOMIC DNA]</scope>
    <source>
        <strain evidence="20 21">CGMCC 1.6762</strain>
    </source>
</reference>
<dbReference type="SUPFAM" id="SSF47384">
    <property type="entry name" value="Homodimeric domain of signal transducing histidine kinase"/>
    <property type="match status" value="1"/>
</dbReference>
<dbReference type="GO" id="GO:0005524">
    <property type="term" value="F:ATP binding"/>
    <property type="evidence" value="ECO:0007669"/>
    <property type="project" value="UniProtKB-KW"/>
</dbReference>
<evidence type="ECO:0000256" key="16">
    <source>
        <dbReference type="ARBA" id="ARBA00040841"/>
    </source>
</evidence>
<evidence type="ECO:0000256" key="4">
    <source>
        <dbReference type="ARBA" id="ARBA00022475"/>
    </source>
</evidence>
<dbReference type="SMART" id="SM00304">
    <property type="entry name" value="HAMP"/>
    <property type="match status" value="1"/>
</dbReference>
<evidence type="ECO:0000256" key="17">
    <source>
        <dbReference type="SAM" id="Phobius"/>
    </source>
</evidence>
<evidence type="ECO:0000259" key="18">
    <source>
        <dbReference type="PROSITE" id="PS50109"/>
    </source>
</evidence>
<evidence type="ECO:0000256" key="7">
    <source>
        <dbReference type="ARBA" id="ARBA00022692"/>
    </source>
</evidence>
<name>A0A1G6YL43_9BACL</name>
<dbReference type="PANTHER" id="PTHR45528">
    <property type="entry name" value="SENSOR HISTIDINE KINASE CPXA"/>
    <property type="match status" value="1"/>
</dbReference>
<dbReference type="EC" id="2.7.13.3" evidence="3"/>
<keyword evidence="10" id="KW-0067">ATP-binding</keyword>
<evidence type="ECO:0000256" key="13">
    <source>
        <dbReference type="ARBA" id="ARBA00023026"/>
    </source>
</evidence>
<dbReference type="InterPro" id="IPR050398">
    <property type="entry name" value="HssS/ArlS-like"/>
</dbReference>
<evidence type="ECO:0000259" key="19">
    <source>
        <dbReference type="PROSITE" id="PS50885"/>
    </source>
</evidence>
<dbReference type="PROSITE" id="PS50885">
    <property type="entry name" value="HAMP"/>
    <property type="match status" value="1"/>
</dbReference>
<keyword evidence="5" id="KW-0597">Phosphoprotein</keyword>
<evidence type="ECO:0000313" key="21">
    <source>
        <dbReference type="Proteomes" id="UP000198823"/>
    </source>
</evidence>
<dbReference type="InterPro" id="IPR003594">
    <property type="entry name" value="HATPase_dom"/>
</dbReference>
<dbReference type="EMBL" id="FNAR01000002">
    <property type="protein sequence ID" value="SDD91108.1"/>
    <property type="molecule type" value="Genomic_DNA"/>
</dbReference>
<dbReference type="AlphaFoldDB" id="A0A1G6YL43"/>
<dbReference type="Gene3D" id="1.10.287.130">
    <property type="match status" value="1"/>
</dbReference>
<dbReference type="PRINTS" id="PR00344">
    <property type="entry name" value="BCTRLSENSOR"/>
</dbReference>
<dbReference type="Pfam" id="PF00672">
    <property type="entry name" value="HAMP"/>
    <property type="match status" value="1"/>
</dbReference>
<accession>A0A1G6YL43</accession>
<comment type="subcellular location">
    <subcellularLocation>
        <location evidence="2">Cell membrane</location>
        <topology evidence="2">Multi-pass membrane protein</topology>
    </subcellularLocation>
</comment>
<keyword evidence="9 20" id="KW-0418">Kinase</keyword>
<feature type="domain" description="Histidine kinase" evidence="18">
    <location>
        <begin position="245"/>
        <end position="458"/>
    </location>
</feature>
<keyword evidence="7 17" id="KW-0812">Transmembrane</keyword>
<dbReference type="STRING" id="426756.SAMN04488126_1026"/>
<dbReference type="InterPro" id="IPR005467">
    <property type="entry name" value="His_kinase_dom"/>
</dbReference>
<evidence type="ECO:0000256" key="10">
    <source>
        <dbReference type="ARBA" id="ARBA00022840"/>
    </source>
</evidence>
<dbReference type="SMART" id="SM00387">
    <property type="entry name" value="HATPase_c"/>
    <property type="match status" value="1"/>
</dbReference>
<dbReference type="InterPro" id="IPR003661">
    <property type="entry name" value="HisK_dim/P_dom"/>
</dbReference>
<evidence type="ECO:0000313" key="20">
    <source>
        <dbReference type="EMBL" id="SDD91108.1"/>
    </source>
</evidence>
<gene>
    <name evidence="20" type="ORF">SAMN04488126_1026</name>
</gene>
<feature type="transmembrane region" description="Helical" evidence="17">
    <location>
        <begin position="161"/>
        <end position="182"/>
    </location>
</feature>
<dbReference type="Pfam" id="PF00512">
    <property type="entry name" value="HisKA"/>
    <property type="match status" value="1"/>
</dbReference>
<dbReference type="InterPro" id="IPR004358">
    <property type="entry name" value="Sig_transdc_His_kin-like_C"/>
</dbReference>
<evidence type="ECO:0000256" key="9">
    <source>
        <dbReference type="ARBA" id="ARBA00022777"/>
    </source>
</evidence>
<keyword evidence="13" id="KW-0843">Virulence</keyword>
<dbReference type="InterPro" id="IPR036097">
    <property type="entry name" value="HisK_dim/P_sf"/>
</dbReference>
<organism evidence="20 21">
    <name type="scientific">Bhargavaea beijingensis</name>
    <dbReference type="NCBI Taxonomy" id="426756"/>
    <lineage>
        <taxon>Bacteria</taxon>
        <taxon>Bacillati</taxon>
        <taxon>Bacillota</taxon>
        <taxon>Bacilli</taxon>
        <taxon>Bacillales</taxon>
        <taxon>Caryophanaceae</taxon>
        <taxon>Bhargavaea</taxon>
    </lineage>
</organism>
<dbReference type="Proteomes" id="UP000198823">
    <property type="component" value="Unassembled WGS sequence"/>
</dbReference>
<keyword evidence="8" id="KW-0547">Nucleotide-binding</keyword>
<keyword evidence="6" id="KW-0808">Transferase</keyword>
<evidence type="ECO:0000256" key="8">
    <source>
        <dbReference type="ARBA" id="ARBA00022741"/>
    </source>
</evidence>
<dbReference type="SMART" id="SM00388">
    <property type="entry name" value="HisKA"/>
    <property type="match status" value="1"/>
</dbReference>
<dbReference type="PANTHER" id="PTHR45528:SF11">
    <property type="entry name" value="HISTIDINE KINASE"/>
    <property type="match status" value="1"/>
</dbReference>
<sequence>MKSLYGKFVLSSVLVIVSGLVLAYLVVNTVYHRDMKEDNDAKHVAIAESMADFIGNTDHLDLGQFLSTQADAGYILYATDREEGGSFYGGPFNSKQLPPETVGSVLAGEIYHGMRDLPAETFWSGYFANDLANTVGVPFTYEGQPHALFIRPDIGLLFNELHWLTAIMLVSFVLVGFLAVLFTAKRLIRPLTELTEATNRVAEERFTDLPDIRRSDEIGQLSDSFRRMAGKLAENDLARKAFISDVSHDFQSPLQNMKGYATLLMNPGLPEEHRLEYARIIRSEASRLSTLSGQLLLLTSLDQFTELPERVRFSVTDQVKEMVRTMRWPFEEKGISVSLDADSACLAGDRELLGKVWENLLSNAAKYTPEGGEVHISVGETQDTVEVIVDDSGPGIPPEERNRIFDRFYRSDKARGQGGTGLGLAIAGEIASLHGGSLTAAESPAGGARFTVSLPKELAD</sequence>
<keyword evidence="12" id="KW-0902">Two-component regulatory system</keyword>
<feature type="domain" description="HAMP" evidence="19">
    <location>
        <begin position="185"/>
        <end position="237"/>
    </location>
</feature>
<comment type="catalytic activity">
    <reaction evidence="1">
        <text>ATP + protein L-histidine = ADP + protein N-phospho-L-histidine.</text>
        <dbReference type="EC" id="2.7.13.3"/>
    </reaction>
</comment>
<protein>
    <recommendedName>
        <fullName evidence="16">Heme sensor protein HssS</fullName>
        <ecNumber evidence="3">2.7.13.3</ecNumber>
    </recommendedName>
</protein>
<dbReference type="CDD" id="cd00075">
    <property type="entry name" value="HATPase"/>
    <property type="match status" value="1"/>
</dbReference>
<dbReference type="GO" id="GO:0000155">
    <property type="term" value="F:phosphorelay sensor kinase activity"/>
    <property type="evidence" value="ECO:0007669"/>
    <property type="project" value="InterPro"/>
</dbReference>
<dbReference type="Pfam" id="PF02518">
    <property type="entry name" value="HATPase_c"/>
    <property type="match status" value="1"/>
</dbReference>
<evidence type="ECO:0000256" key="1">
    <source>
        <dbReference type="ARBA" id="ARBA00000085"/>
    </source>
</evidence>
<keyword evidence="14 17" id="KW-0472">Membrane</keyword>
<evidence type="ECO:0000256" key="2">
    <source>
        <dbReference type="ARBA" id="ARBA00004651"/>
    </source>
</evidence>
<dbReference type="PROSITE" id="PS50109">
    <property type="entry name" value="HIS_KIN"/>
    <property type="match status" value="1"/>
</dbReference>
<dbReference type="Gene3D" id="3.30.565.10">
    <property type="entry name" value="Histidine kinase-like ATPase, C-terminal domain"/>
    <property type="match status" value="1"/>
</dbReference>
<evidence type="ECO:0000256" key="5">
    <source>
        <dbReference type="ARBA" id="ARBA00022553"/>
    </source>
</evidence>
<dbReference type="OrthoDB" id="9813151at2"/>
<dbReference type="GO" id="GO:0005886">
    <property type="term" value="C:plasma membrane"/>
    <property type="evidence" value="ECO:0007669"/>
    <property type="project" value="UniProtKB-SubCell"/>
</dbReference>
<dbReference type="InterPro" id="IPR003660">
    <property type="entry name" value="HAMP_dom"/>
</dbReference>
<evidence type="ECO:0000256" key="12">
    <source>
        <dbReference type="ARBA" id="ARBA00023012"/>
    </source>
</evidence>
<dbReference type="SUPFAM" id="SSF158472">
    <property type="entry name" value="HAMP domain-like"/>
    <property type="match status" value="1"/>
</dbReference>